<accession>A0A948T9L2</accession>
<reference evidence="1" key="1">
    <citation type="journal article" date="2021" name="PeerJ">
        <title>Extensive microbial diversity within the chicken gut microbiome revealed by metagenomics and culture.</title>
        <authorList>
            <person name="Gilroy R."/>
            <person name="Ravi A."/>
            <person name="Getino M."/>
            <person name="Pursley I."/>
            <person name="Horton D.L."/>
            <person name="Alikhan N.F."/>
            <person name="Baker D."/>
            <person name="Gharbi K."/>
            <person name="Hall N."/>
            <person name="Watson M."/>
            <person name="Adriaenssens E.M."/>
            <person name="Foster-Nyarko E."/>
            <person name="Jarju S."/>
            <person name="Secka A."/>
            <person name="Antonio M."/>
            <person name="Oren A."/>
            <person name="Chaudhuri R.R."/>
            <person name="La Ragione R."/>
            <person name="Hildebrand F."/>
            <person name="Pallen M.J."/>
        </authorList>
    </citation>
    <scope>NUCLEOTIDE SEQUENCE</scope>
    <source>
        <strain evidence="1">G4-2901</strain>
    </source>
</reference>
<evidence type="ECO:0000313" key="1">
    <source>
        <dbReference type="EMBL" id="MBU3837097.1"/>
    </source>
</evidence>
<dbReference type="Proteomes" id="UP000783796">
    <property type="component" value="Unassembled WGS sequence"/>
</dbReference>
<sequence>MNVKYDKSKVCNEAVVVGKGGYAVNYDHLNISEPVGKNYFEYTHQNIPNQPGVVVKNIAICAMAALDDNPNQPGNKMLASHATLINRGVIDIHFSKIYALYKEQKAKSENPEDTNNDTVRCYAMAAGANSLLINEGIINVHMDQEIDAQVSLYGCALWANSNSTMLNRGTIRFIGDGSWQSYIRGIGSMDSNLQIINEGEITVDLQRAYQTRILHTAGQFGSLTNNGIIKIRTSGRIMVLGCLAGTRMINNGEIYVTSLATYLENKVSYHYQFDPLATAMYEHFLPNDIPTCPTVNRGTIKVHLVGTEKSGPNAVAFGFYCHQVGTNGETPIHRMENDGTIEVTQEGLVHYFTAEVGVNVQSVGDFPVNVRIGCWKTKYRDFTSAHDLFIGRSVKFDLSEMDLQLTNINEHSPVIDRNDLAYQLPVSQEAGETFEVKTF</sequence>
<evidence type="ECO:0000313" key="2">
    <source>
        <dbReference type="Proteomes" id="UP000783796"/>
    </source>
</evidence>
<comment type="caution">
    <text evidence="1">The sequence shown here is derived from an EMBL/GenBank/DDBJ whole genome shotgun (WGS) entry which is preliminary data.</text>
</comment>
<proteinExistence type="predicted"/>
<reference evidence="1" key="2">
    <citation type="submission" date="2021-04" db="EMBL/GenBank/DDBJ databases">
        <authorList>
            <person name="Gilroy R."/>
        </authorList>
    </citation>
    <scope>NUCLEOTIDE SEQUENCE</scope>
    <source>
        <strain evidence="1">G4-2901</strain>
    </source>
</reference>
<organism evidence="1 2">
    <name type="scientific">Candidatus Phocaeicola faecigallinarum</name>
    <dbReference type="NCBI Taxonomy" id="2838732"/>
    <lineage>
        <taxon>Bacteria</taxon>
        <taxon>Pseudomonadati</taxon>
        <taxon>Bacteroidota</taxon>
        <taxon>Bacteroidia</taxon>
        <taxon>Bacteroidales</taxon>
        <taxon>Bacteroidaceae</taxon>
        <taxon>Phocaeicola</taxon>
    </lineage>
</organism>
<dbReference type="AlphaFoldDB" id="A0A948T9L2"/>
<gene>
    <name evidence="1" type="ORF">H9777_01960</name>
</gene>
<name>A0A948T9L2_9BACT</name>
<dbReference type="EMBL" id="JAHLFW010000018">
    <property type="protein sequence ID" value="MBU3837097.1"/>
    <property type="molecule type" value="Genomic_DNA"/>
</dbReference>
<protein>
    <submittedName>
        <fullName evidence="1">Uncharacterized protein</fullName>
    </submittedName>
</protein>